<name>A0A496PMZ1_9MICC</name>
<comment type="caution">
    <text evidence="2">The sequence shown here is derived from an EMBL/GenBank/DDBJ whole genome shotgun (WGS) entry which is preliminary data.</text>
</comment>
<dbReference type="RefSeq" id="WP_121484089.1">
    <property type="nucleotide sequence ID" value="NZ_QQXL01000001.1"/>
</dbReference>
<evidence type="ECO:0000256" key="1">
    <source>
        <dbReference type="SAM" id="Phobius"/>
    </source>
</evidence>
<evidence type="ECO:0000313" key="2">
    <source>
        <dbReference type="EMBL" id="RKW71826.1"/>
    </source>
</evidence>
<dbReference type="Proteomes" id="UP000273119">
    <property type="component" value="Unassembled WGS sequence"/>
</dbReference>
<feature type="transmembrane region" description="Helical" evidence="1">
    <location>
        <begin position="23"/>
        <end position="43"/>
    </location>
</feature>
<accession>A0A496PMZ1</accession>
<sequence>MDHPAKPDASTVTVQPHGVARQLALAAVVLCALLLVPTFASAGADGGPALYLFGGLGTAVVVALSWWASRAMKISVTRAGCPAMVSVSAPFFRAGFPLLEVTDVDVAEDSGQNPGLINWPVLGRATSQAGTRLNVGGSAHVALSVGTDRRYTVITRDLEQARELAALLTR</sequence>
<evidence type="ECO:0000313" key="3">
    <source>
        <dbReference type="Proteomes" id="UP000273119"/>
    </source>
</evidence>
<dbReference type="EMBL" id="QQXL01000001">
    <property type="protein sequence ID" value="RKW71826.1"/>
    <property type="molecule type" value="Genomic_DNA"/>
</dbReference>
<reference evidence="2 3" key="1">
    <citation type="submission" date="2018-07" db="EMBL/GenBank/DDBJ databases">
        <title>Arthrobacter sp. nov., isolated from raw cow's milk with high bacterial count.</title>
        <authorList>
            <person name="Hahne J."/>
            <person name="Isele D."/>
            <person name="Lipski A."/>
        </authorList>
    </citation>
    <scope>NUCLEOTIDE SEQUENCE [LARGE SCALE GENOMIC DNA]</scope>
    <source>
        <strain evidence="2 3">JZ R-183</strain>
    </source>
</reference>
<organism evidence="2 3">
    <name type="scientific">Galactobacter caseinivorans</name>
    <dbReference type="NCBI Taxonomy" id="2676123"/>
    <lineage>
        <taxon>Bacteria</taxon>
        <taxon>Bacillati</taxon>
        <taxon>Actinomycetota</taxon>
        <taxon>Actinomycetes</taxon>
        <taxon>Micrococcales</taxon>
        <taxon>Micrococcaceae</taxon>
        <taxon>Galactobacter</taxon>
    </lineage>
</organism>
<evidence type="ECO:0008006" key="4">
    <source>
        <dbReference type="Google" id="ProtNLM"/>
    </source>
</evidence>
<keyword evidence="3" id="KW-1185">Reference proteome</keyword>
<feature type="transmembrane region" description="Helical" evidence="1">
    <location>
        <begin position="49"/>
        <end position="68"/>
    </location>
</feature>
<keyword evidence="1" id="KW-1133">Transmembrane helix</keyword>
<keyword evidence="1" id="KW-0472">Membrane</keyword>
<protein>
    <recommendedName>
        <fullName evidence="4">Bacterial Pleckstrin homology domain-containing protein</fullName>
    </recommendedName>
</protein>
<proteinExistence type="predicted"/>
<dbReference type="AlphaFoldDB" id="A0A496PMZ1"/>
<gene>
    <name evidence="2" type="ORF">DWQ67_03070</name>
</gene>
<keyword evidence="1" id="KW-0812">Transmembrane</keyword>